<dbReference type="OrthoDB" id="4062651at2759"/>
<accession>A0A6A6RL00</accession>
<dbReference type="Proteomes" id="UP000799753">
    <property type="component" value="Unassembled WGS sequence"/>
</dbReference>
<comment type="catalytic activity">
    <reaction evidence="8">
        <text>L-threonyl-[protein] + ATP = O-phospho-L-threonyl-[protein] + ADP + H(+)</text>
        <dbReference type="Rhea" id="RHEA:46608"/>
        <dbReference type="Rhea" id="RHEA-COMP:11060"/>
        <dbReference type="Rhea" id="RHEA-COMP:11605"/>
        <dbReference type="ChEBI" id="CHEBI:15378"/>
        <dbReference type="ChEBI" id="CHEBI:30013"/>
        <dbReference type="ChEBI" id="CHEBI:30616"/>
        <dbReference type="ChEBI" id="CHEBI:61977"/>
        <dbReference type="ChEBI" id="CHEBI:456216"/>
        <dbReference type="EC" id="2.7.11.1"/>
    </reaction>
</comment>
<evidence type="ECO:0000256" key="1">
    <source>
        <dbReference type="ARBA" id="ARBA00003747"/>
    </source>
</evidence>
<dbReference type="EMBL" id="MU006799">
    <property type="protein sequence ID" value="KAF2636259.1"/>
    <property type="molecule type" value="Genomic_DNA"/>
</dbReference>
<evidence type="ECO:0000256" key="6">
    <source>
        <dbReference type="ARBA" id="ARBA00030980"/>
    </source>
</evidence>
<evidence type="ECO:0000259" key="10">
    <source>
        <dbReference type="PROSITE" id="PS50011"/>
    </source>
</evidence>
<comment type="subunit">
    <text evidence="2">Component of the EKC/KEOPS complex composed of at least BUD32, CGI121, GON7, KAE1 and PCC1; the whole complex dimerizes.</text>
</comment>
<evidence type="ECO:0000256" key="4">
    <source>
        <dbReference type="ARBA" id="ARBA00013948"/>
    </source>
</evidence>
<dbReference type="Pfam" id="PF00069">
    <property type="entry name" value="Pkinase"/>
    <property type="match status" value="1"/>
</dbReference>
<feature type="domain" description="Protein kinase" evidence="10">
    <location>
        <begin position="31"/>
        <end position="178"/>
    </location>
</feature>
<dbReference type="PROSITE" id="PS50011">
    <property type="entry name" value="PROTEIN_KINASE_DOM"/>
    <property type="match status" value="1"/>
</dbReference>
<evidence type="ECO:0000256" key="2">
    <source>
        <dbReference type="ARBA" id="ARBA00011534"/>
    </source>
</evidence>
<evidence type="ECO:0000313" key="11">
    <source>
        <dbReference type="EMBL" id="KAF2636259.1"/>
    </source>
</evidence>
<proteinExistence type="predicted"/>
<dbReference type="EC" id="2.7.11.1" evidence="3"/>
<evidence type="ECO:0000256" key="5">
    <source>
        <dbReference type="ARBA" id="ARBA00019973"/>
    </source>
</evidence>
<keyword evidence="12" id="KW-1185">Reference proteome</keyword>
<dbReference type="InterPro" id="IPR000719">
    <property type="entry name" value="Prot_kinase_dom"/>
</dbReference>
<dbReference type="InterPro" id="IPR008266">
    <property type="entry name" value="Tyr_kinase_AS"/>
</dbReference>
<dbReference type="SUPFAM" id="SSF56112">
    <property type="entry name" value="Protein kinase-like (PK-like)"/>
    <property type="match status" value="1"/>
</dbReference>
<evidence type="ECO:0000313" key="12">
    <source>
        <dbReference type="Proteomes" id="UP000799753"/>
    </source>
</evidence>
<evidence type="ECO:0000256" key="9">
    <source>
        <dbReference type="ARBA" id="ARBA00048679"/>
    </source>
</evidence>
<comment type="catalytic activity">
    <reaction evidence="9">
        <text>L-seryl-[protein] + ATP = O-phospho-L-seryl-[protein] + ADP + H(+)</text>
        <dbReference type="Rhea" id="RHEA:17989"/>
        <dbReference type="Rhea" id="RHEA-COMP:9863"/>
        <dbReference type="Rhea" id="RHEA-COMP:11604"/>
        <dbReference type="ChEBI" id="CHEBI:15378"/>
        <dbReference type="ChEBI" id="CHEBI:29999"/>
        <dbReference type="ChEBI" id="CHEBI:30616"/>
        <dbReference type="ChEBI" id="CHEBI:83421"/>
        <dbReference type="ChEBI" id="CHEBI:456216"/>
        <dbReference type="EC" id="2.7.11.1"/>
    </reaction>
</comment>
<dbReference type="InterPro" id="IPR011009">
    <property type="entry name" value="Kinase-like_dom_sf"/>
</dbReference>
<protein>
    <recommendedName>
        <fullName evidence="5">EKC/KEOPS complex subunit BUD32</fullName>
        <ecNumber evidence="3">2.7.11.1</ecNumber>
    </recommendedName>
    <alternativeName>
        <fullName evidence="6 7">Atypical Serine/threonine protein kinase BUD32</fullName>
    </alternativeName>
    <alternativeName>
        <fullName evidence="4">EKC/KEOPS complex subunit bud32</fullName>
    </alternativeName>
</protein>
<name>A0A6A6RL00_9PLEO</name>
<reference evidence="11" key="1">
    <citation type="journal article" date="2020" name="Stud. Mycol.">
        <title>101 Dothideomycetes genomes: a test case for predicting lifestyles and emergence of pathogens.</title>
        <authorList>
            <person name="Haridas S."/>
            <person name="Albert R."/>
            <person name="Binder M."/>
            <person name="Bloem J."/>
            <person name="Labutti K."/>
            <person name="Salamov A."/>
            <person name="Andreopoulos B."/>
            <person name="Baker S."/>
            <person name="Barry K."/>
            <person name="Bills G."/>
            <person name="Bluhm B."/>
            <person name="Cannon C."/>
            <person name="Castanera R."/>
            <person name="Culley D."/>
            <person name="Daum C."/>
            <person name="Ezra D."/>
            <person name="Gonzalez J."/>
            <person name="Henrissat B."/>
            <person name="Kuo A."/>
            <person name="Liang C."/>
            <person name="Lipzen A."/>
            <person name="Lutzoni F."/>
            <person name="Magnuson J."/>
            <person name="Mondo S."/>
            <person name="Nolan M."/>
            <person name="Ohm R."/>
            <person name="Pangilinan J."/>
            <person name="Park H.-J."/>
            <person name="Ramirez L."/>
            <person name="Alfaro M."/>
            <person name="Sun H."/>
            <person name="Tritt A."/>
            <person name="Yoshinaga Y."/>
            <person name="Zwiers L.-H."/>
            <person name="Turgeon B."/>
            <person name="Goodwin S."/>
            <person name="Spatafora J."/>
            <person name="Crous P."/>
            <person name="Grigoriev I."/>
        </authorList>
    </citation>
    <scope>NUCLEOTIDE SEQUENCE</scope>
    <source>
        <strain evidence="11">CBS 473.64</strain>
    </source>
</reference>
<comment type="function">
    <text evidence="1">Component of the EKC/KEOPS complex that is required for the formation of a threonylcarbamoyl group on adenosine at position 37 (t(6)A37) in tRNAs that read codons beginning with adenine. The complex is probably involved in the transfer of the threonylcarbamoyl moiety of threonylcarbamoyl-AMP (TC-AMP) to the N6 group of A37. BUD32 has ATPase activity in the context of the EKC/KEOPS complex and likely plays a supporting role to the catalytic subunit KAE1. The EKC/KEOPS complex also promotes both telomere uncapping and telomere elongation. The complex is required for efficient recruitment of transcriptional coactivators.</text>
</comment>
<dbReference type="GO" id="GO:0005524">
    <property type="term" value="F:ATP binding"/>
    <property type="evidence" value="ECO:0007669"/>
    <property type="project" value="InterPro"/>
</dbReference>
<evidence type="ECO:0000256" key="3">
    <source>
        <dbReference type="ARBA" id="ARBA00012513"/>
    </source>
</evidence>
<evidence type="ECO:0000256" key="8">
    <source>
        <dbReference type="ARBA" id="ARBA00047899"/>
    </source>
</evidence>
<dbReference type="AlphaFoldDB" id="A0A6A6RL00"/>
<dbReference type="GO" id="GO:0004674">
    <property type="term" value="F:protein serine/threonine kinase activity"/>
    <property type="evidence" value="ECO:0007669"/>
    <property type="project" value="UniProtKB-EC"/>
</dbReference>
<dbReference type="Gene3D" id="1.10.510.10">
    <property type="entry name" value="Transferase(Phosphotransferase) domain 1"/>
    <property type="match status" value="1"/>
</dbReference>
<evidence type="ECO:0000256" key="7">
    <source>
        <dbReference type="ARBA" id="ARBA00033194"/>
    </source>
</evidence>
<dbReference type="PROSITE" id="PS00109">
    <property type="entry name" value="PROTEIN_KINASE_TYR"/>
    <property type="match status" value="1"/>
</dbReference>
<gene>
    <name evidence="11" type="ORF">P280DRAFT_522210</name>
</gene>
<sequence length="178" mass="20541">MSIDSATYRNIPKTPLLITDFFPLYNASCCMTLAPIQNIETFLDIFIKKYHILAEEYTVYKGESEPRKPRRTLQLLKQEIMMAARLRKYPHENICAYLGCITTTSAKNIRRVIALAYEKYSIDLYAYISQGNPRLSVSQAQEVVEDVYSRMRHLHSIGIVHCDLCPSNIFLRLQALSL</sequence>
<organism evidence="11 12">
    <name type="scientific">Massarina eburnea CBS 473.64</name>
    <dbReference type="NCBI Taxonomy" id="1395130"/>
    <lineage>
        <taxon>Eukaryota</taxon>
        <taxon>Fungi</taxon>
        <taxon>Dikarya</taxon>
        <taxon>Ascomycota</taxon>
        <taxon>Pezizomycotina</taxon>
        <taxon>Dothideomycetes</taxon>
        <taxon>Pleosporomycetidae</taxon>
        <taxon>Pleosporales</taxon>
        <taxon>Massarineae</taxon>
        <taxon>Massarinaceae</taxon>
        <taxon>Massarina</taxon>
    </lineage>
</organism>